<accession>A0A6G9YTC4</accession>
<evidence type="ECO:0000313" key="3">
    <source>
        <dbReference type="Proteomes" id="UP000503540"/>
    </source>
</evidence>
<name>A0A6G9YTC4_9NOCA</name>
<dbReference type="Proteomes" id="UP000503540">
    <property type="component" value="Chromosome"/>
</dbReference>
<dbReference type="Pfam" id="PF24243">
    <property type="entry name" value="Phage_tail_C"/>
    <property type="match status" value="1"/>
</dbReference>
<organism evidence="2 3">
    <name type="scientific">Nocardia arthritidis</name>
    <dbReference type="NCBI Taxonomy" id="228602"/>
    <lineage>
        <taxon>Bacteria</taxon>
        <taxon>Bacillati</taxon>
        <taxon>Actinomycetota</taxon>
        <taxon>Actinomycetes</taxon>
        <taxon>Mycobacteriales</taxon>
        <taxon>Nocardiaceae</taxon>
        <taxon>Nocardia</taxon>
    </lineage>
</organism>
<dbReference type="InterPro" id="IPR056923">
    <property type="entry name" value="Minor_tail_gp31_C"/>
</dbReference>
<dbReference type="EMBL" id="CP046172">
    <property type="protein sequence ID" value="QIS16400.1"/>
    <property type="molecule type" value="Genomic_DNA"/>
</dbReference>
<keyword evidence="3" id="KW-1185">Reference proteome</keyword>
<dbReference type="KEGG" id="nah:F5544_42960"/>
<protein>
    <recommendedName>
        <fullName evidence="1">Minor tail protein gp31 C-terminal domain-containing protein</fullName>
    </recommendedName>
</protein>
<proteinExistence type="predicted"/>
<dbReference type="RefSeq" id="WP_167478491.1">
    <property type="nucleotide sequence ID" value="NZ_CP046172.1"/>
</dbReference>
<feature type="domain" description="Minor tail protein gp31 C-terminal" evidence="1">
    <location>
        <begin position="270"/>
        <end position="294"/>
    </location>
</feature>
<reference evidence="2 3" key="1">
    <citation type="journal article" date="2019" name="ACS Chem. Biol.">
        <title>Identification and Mobilization of a Cryptic Antibiotic Biosynthesis Gene Locus from a Human-Pathogenic Nocardia Isolate.</title>
        <authorList>
            <person name="Herisse M."/>
            <person name="Ishida K."/>
            <person name="Porter J.L."/>
            <person name="Howden B."/>
            <person name="Hertweck C."/>
            <person name="Stinear T.P."/>
            <person name="Pidot S.J."/>
        </authorList>
    </citation>
    <scope>NUCLEOTIDE SEQUENCE [LARGE SCALE GENOMIC DNA]</scope>
    <source>
        <strain evidence="2 3">AUSMDU00012717</strain>
    </source>
</reference>
<evidence type="ECO:0000259" key="1">
    <source>
        <dbReference type="Pfam" id="PF24243"/>
    </source>
</evidence>
<gene>
    <name evidence="2" type="ORF">F5544_42960</name>
</gene>
<evidence type="ECO:0000313" key="2">
    <source>
        <dbReference type="EMBL" id="QIS16400.1"/>
    </source>
</evidence>
<sequence>MSLIGNPPAVPILGPIELPSGGMLIPVFGPKGDRGPQGERGPAGDAVTGVRRVGAMLTFTRDSGDLPSVPLPEVDSLASWRDQAQTSATNAAASASDAKRWADAAAGAGLPDGSVTAAKLAAPVRNSLGKAETASQPGHGHSIADISGLTTALDGKEPAGAVSTLRGGVIGALDTLSKIAAAIGNKPTFADETNAAINGRYVRPASGIPSADLADGAVTGGKLADGAVTNSKLADGSVSGGKLADGGVPLAKLAVGRLSGSDKTGPRTLVLWVGTEAEYNAIPTKDANTIYMRTA</sequence>
<dbReference type="AlphaFoldDB" id="A0A6G9YTC4"/>